<reference evidence="2 3" key="1">
    <citation type="submission" date="2019-03" db="EMBL/GenBank/DDBJ databases">
        <title>Metabolic potential of uncultured bacteria and archaea associated with petroleum seepage in deep-sea sediments.</title>
        <authorList>
            <person name="Dong X."/>
            <person name="Hubert C."/>
        </authorList>
    </citation>
    <scope>NUCLEOTIDE SEQUENCE [LARGE SCALE GENOMIC DNA]</scope>
    <source>
        <strain evidence="2">E44_bin7</strain>
    </source>
</reference>
<accession>A0A523RUZ6</accession>
<evidence type="ECO:0000259" key="1">
    <source>
        <dbReference type="Pfam" id="PF09835"/>
    </source>
</evidence>
<gene>
    <name evidence="2" type="ORF">E3J84_04925</name>
</gene>
<feature type="non-terminal residue" evidence="2">
    <location>
        <position position="44"/>
    </location>
</feature>
<feature type="domain" description="DUF2062" evidence="1">
    <location>
        <begin position="11"/>
        <end position="44"/>
    </location>
</feature>
<dbReference type="EMBL" id="SOKJ01000278">
    <property type="protein sequence ID" value="TET09618.1"/>
    <property type="molecule type" value="Genomic_DNA"/>
</dbReference>
<comment type="caution">
    <text evidence="2">The sequence shown here is derived from an EMBL/GenBank/DDBJ whole genome shotgun (WGS) entry which is preliminary data.</text>
</comment>
<dbReference type="Pfam" id="PF09835">
    <property type="entry name" value="DUF2062"/>
    <property type="match status" value="1"/>
</dbReference>
<organism evidence="2 3">
    <name type="scientific">Aerophobetes bacterium</name>
    <dbReference type="NCBI Taxonomy" id="2030807"/>
    <lineage>
        <taxon>Bacteria</taxon>
        <taxon>Candidatus Aerophobota</taxon>
    </lineage>
</organism>
<name>A0A523RUZ6_UNCAE</name>
<sequence length="44" mass="4993">MKAGKRVRQSRIKRFVKDLIRIADSPERIARGVAIGVFWGVLPT</sequence>
<proteinExistence type="predicted"/>
<evidence type="ECO:0000313" key="2">
    <source>
        <dbReference type="EMBL" id="TET09618.1"/>
    </source>
</evidence>
<protein>
    <submittedName>
        <fullName evidence="2">DUF2062 domain-containing protein</fullName>
    </submittedName>
</protein>
<dbReference type="InterPro" id="IPR018639">
    <property type="entry name" value="DUF2062"/>
</dbReference>
<dbReference type="Proteomes" id="UP000316360">
    <property type="component" value="Unassembled WGS sequence"/>
</dbReference>
<evidence type="ECO:0000313" key="3">
    <source>
        <dbReference type="Proteomes" id="UP000316360"/>
    </source>
</evidence>
<dbReference type="AlphaFoldDB" id="A0A523RUZ6"/>